<dbReference type="GO" id="GO:0046872">
    <property type="term" value="F:metal ion binding"/>
    <property type="evidence" value="ECO:0007669"/>
    <property type="project" value="UniProtKB-UniRule"/>
</dbReference>
<comment type="caution">
    <text evidence="12">The sequence shown here is derived from an EMBL/GenBank/DDBJ whole genome shotgun (WGS) entry which is preliminary data.</text>
</comment>
<dbReference type="PANTHER" id="PTHR30040:SF2">
    <property type="entry name" value="FAD:PROTEIN FMN TRANSFERASE"/>
    <property type="match status" value="1"/>
</dbReference>
<evidence type="ECO:0000313" key="12">
    <source>
        <dbReference type="EMBL" id="KDE63008.1"/>
    </source>
</evidence>
<keyword evidence="7 10" id="KW-0460">Magnesium</keyword>
<comment type="similarity">
    <text evidence="10">Belongs to the ApbE family.</text>
</comment>
<dbReference type="GO" id="GO:0016740">
    <property type="term" value="F:transferase activity"/>
    <property type="evidence" value="ECO:0007669"/>
    <property type="project" value="UniProtKB-UniRule"/>
</dbReference>
<evidence type="ECO:0000256" key="2">
    <source>
        <dbReference type="ARBA" id="ARBA00016337"/>
    </source>
</evidence>
<evidence type="ECO:0000256" key="11">
    <source>
        <dbReference type="PIRSR" id="PIRSR006268-2"/>
    </source>
</evidence>
<evidence type="ECO:0000256" key="7">
    <source>
        <dbReference type="ARBA" id="ARBA00022842"/>
    </source>
</evidence>
<gene>
    <name evidence="12" type="ORF">FUSO3_06150</name>
</gene>
<dbReference type="PANTHER" id="PTHR30040">
    <property type="entry name" value="THIAMINE BIOSYNTHESIS LIPOPROTEIN APBE"/>
    <property type="match status" value="1"/>
</dbReference>
<comment type="cofactor">
    <cofactor evidence="11">
        <name>Mg(2+)</name>
        <dbReference type="ChEBI" id="CHEBI:18420"/>
    </cofactor>
    <cofactor evidence="11">
        <name>Mn(2+)</name>
        <dbReference type="ChEBI" id="CHEBI:29035"/>
    </cofactor>
    <text evidence="11">Magnesium. Can also use manganese.</text>
</comment>
<proteinExistence type="inferred from homology"/>
<evidence type="ECO:0000256" key="3">
    <source>
        <dbReference type="ARBA" id="ARBA00022630"/>
    </source>
</evidence>
<evidence type="ECO:0000313" key="13">
    <source>
        <dbReference type="Proteomes" id="UP000027473"/>
    </source>
</evidence>
<dbReference type="PIRSF" id="PIRSF006268">
    <property type="entry name" value="ApbE"/>
    <property type="match status" value="1"/>
</dbReference>
<feature type="binding site" evidence="11">
    <location>
        <position position="292"/>
    </location>
    <ligand>
        <name>Mg(2+)</name>
        <dbReference type="ChEBI" id="CHEBI:18420"/>
    </ligand>
</feature>
<dbReference type="EMBL" id="JAAC01000101">
    <property type="protein sequence ID" value="KDE63008.1"/>
    <property type="molecule type" value="Genomic_DNA"/>
</dbReference>
<keyword evidence="4 10" id="KW-0808">Transferase</keyword>
<evidence type="ECO:0000256" key="6">
    <source>
        <dbReference type="ARBA" id="ARBA00022827"/>
    </source>
</evidence>
<dbReference type="Proteomes" id="UP000027473">
    <property type="component" value="Unassembled WGS sequence"/>
</dbReference>
<evidence type="ECO:0000256" key="9">
    <source>
        <dbReference type="ARBA" id="ARBA00048540"/>
    </source>
</evidence>
<keyword evidence="6 10" id="KW-0274">FAD</keyword>
<evidence type="ECO:0000256" key="1">
    <source>
        <dbReference type="ARBA" id="ARBA00011955"/>
    </source>
</evidence>
<comment type="catalytic activity">
    <reaction evidence="9 10">
        <text>L-threonyl-[protein] + FAD = FMN-L-threonyl-[protein] + AMP + H(+)</text>
        <dbReference type="Rhea" id="RHEA:36847"/>
        <dbReference type="Rhea" id="RHEA-COMP:11060"/>
        <dbReference type="Rhea" id="RHEA-COMP:11061"/>
        <dbReference type="ChEBI" id="CHEBI:15378"/>
        <dbReference type="ChEBI" id="CHEBI:30013"/>
        <dbReference type="ChEBI" id="CHEBI:57692"/>
        <dbReference type="ChEBI" id="CHEBI:74257"/>
        <dbReference type="ChEBI" id="CHEBI:456215"/>
        <dbReference type="EC" id="2.7.1.180"/>
    </reaction>
</comment>
<dbReference type="AlphaFoldDB" id="A0AB73BVZ4"/>
<evidence type="ECO:0000256" key="8">
    <source>
        <dbReference type="ARBA" id="ARBA00031306"/>
    </source>
</evidence>
<name>A0AB73BVZ4_9FUSO</name>
<evidence type="ECO:0000256" key="10">
    <source>
        <dbReference type="PIRNR" id="PIRNR006268"/>
    </source>
</evidence>
<dbReference type="SUPFAM" id="SSF143631">
    <property type="entry name" value="ApbE-like"/>
    <property type="match status" value="1"/>
</dbReference>
<dbReference type="EC" id="2.7.1.180" evidence="1 10"/>
<reference evidence="12 13" key="1">
    <citation type="submission" date="2014-01" db="EMBL/GenBank/DDBJ databases">
        <title>Comparative genomics of Fusobacterium necrophorum wild isolates.</title>
        <authorList>
            <person name="Kittichotirat W."/>
            <person name="Bumgarner R.E."/>
            <person name="Lawrence P."/>
        </authorList>
    </citation>
    <scope>NUCLEOTIDE SEQUENCE [LARGE SCALE GENOMIC DNA]</scope>
    <source>
        <strain evidence="12 13">BL</strain>
    </source>
</reference>
<dbReference type="InterPro" id="IPR024932">
    <property type="entry name" value="ApbE"/>
</dbReference>
<sequence>MGKFIMKQITRVWIVLFCLFLGTAVYAKETKYEESRFLFGTYIKITTYSENTVNAKKAVQAAFQEIDRIDKKFNSKTEGSIIYRLNHASNKEIPLDQEGKFLFETIQKAYLLSHKKYDITISPLFKLWNFEQPERAKIPGKISLEKSLKEVDFDKVIIQGNRLKLLSPVKEIDTGSFLKGYALARAEKVLQEKGLKSAFISSISSIDLLGSKPGGKPWRIALENPENINEMLGILSLKDKALGVSGDYQTYVEIQGKRYHHILDKATGYPITDKKMVVVLCKDGFEADVYSTAFFLMPISEVLAYANKTEDLEVMIVDKQMKFHMSKGFSQYFSKK</sequence>
<protein>
    <recommendedName>
        <fullName evidence="2 10">FAD:protein FMN transferase</fullName>
        <ecNumber evidence="1 10">2.7.1.180</ecNumber>
    </recommendedName>
    <alternativeName>
        <fullName evidence="8 10">Flavin transferase</fullName>
    </alternativeName>
</protein>
<dbReference type="InterPro" id="IPR003374">
    <property type="entry name" value="ApbE-like_sf"/>
</dbReference>
<dbReference type="Gene3D" id="3.10.520.10">
    <property type="entry name" value="ApbE-like domains"/>
    <property type="match status" value="1"/>
</dbReference>
<keyword evidence="5 10" id="KW-0479">Metal-binding</keyword>
<evidence type="ECO:0000256" key="5">
    <source>
        <dbReference type="ARBA" id="ARBA00022723"/>
    </source>
</evidence>
<accession>A0AB73BVZ4</accession>
<keyword evidence="3 10" id="KW-0285">Flavoprotein</keyword>
<feature type="binding site" evidence="11">
    <location>
        <position position="288"/>
    </location>
    <ligand>
        <name>Mg(2+)</name>
        <dbReference type="ChEBI" id="CHEBI:18420"/>
    </ligand>
</feature>
<dbReference type="Pfam" id="PF02424">
    <property type="entry name" value="ApbE"/>
    <property type="match status" value="1"/>
</dbReference>
<organism evidence="12 13">
    <name type="scientific">Fusobacterium necrophorum BL</name>
    <dbReference type="NCBI Taxonomy" id="1441732"/>
    <lineage>
        <taxon>Bacteria</taxon>
        <taxon>Fusobacteriati</taxon>
        <taxon>Fusobacteriota</taxon>
        <taxon>Fusobacteriia</taxon>
        <taxon>Fusobacteriales</taxon>
        <taxon>Fusobacteriaceae</taxon>
        <taxon>Fusobacterium</taxon>
    </lineage>
</organism>
<feature type="binding site" evidence="11">
    <location>
        <position position="176"/>
    </location>
    <ligand>
        <name>Mg(2+)</name>
        <dbReference type="ChEBI" id="CHEBI:18420"/>
    </ligand>
</feature>
<evidence type="ECO:0000256" key="4">
    <source>
        <dbReference type="ARBA" id="ARBA00022679"/>
    </source>
</evidence>